<dbReference type="SUPFAM" id="SSF57903">
    <property type="entry name" value="FYVE/PHD zinc finger"/>
    <property type="match status" value="1"/>
</dbReference>
<organism evidence="10 11">
    <name type="scientific">Tetraparma gracilis</name>
    <dbReference type="NCBI Taxonomy" id="2962635"/>
    <lineage>
        <taxon>Eukaryota</taxon>
        <taxon>Sar</taxon>
        <taxon>Stramenopiles</taxon>
        <taxon>Ochrophyta</taxon>
        <taxon>Bolidophyceae</taxon>
        <taxon>Parmales</taxon>
        <taxon>Triparmaceae</taxon>
        <taxon>Tetraparma</taxon>
    </lineage>
</organism>
<dbReference type="InterPro" id="IPR011011">
    <property type="entry name" value="Znf_FYVE_PHD"/>
</dbReference>
<dbReference type="InterPro" id="IPR003105">
    <property type="entry name" value="SRA_YDG"/>
</dbReference>
<dbReference type="PANTHER" id="PTHR14140:SF27">
    <property type="entry name" value="OS04G0289800 PROTEIN"/>
    <property type="match status" value="1"/>
</dbReference>
<evidence type="ECO:0000256" key="1">
    <source>
        <dbReference type="ARBA" id="ARBA00022723"/>
    </source>
</evidence>
<dbReference type="InterPro" id="IPR002857">
    <property type="entry name" value="Znf_CXXC"/>
</dbReference>
<evidence type="ECO:0000256" key="4">
    <source>
        <dbReference type="ARBA" id="ARBA00023125"/>
    </source>
</evidence>
<proteinExistence type="predicted"/>
<evidence type="ECO:0000259" key="8">
    <source>
        <dbReference type="PROSITE" id="PS50016"/>
    </source>
</evidence>
<dbReference type="Pfam" id="PF02182">
    <property type="entry name" value="SAD_SRA"/>
    <property type="match status" value="1"/>
</dbReference>
<protein>
    <recommendedName>
        <fullName evidence="12">Fe2OG dioxygenase domain-containing protein</fullName>
    </recommendedName>
</protein>
<evidence type="ECO:0000256" key="3">
    <source>
        <dbReference type="ARBA" id="ARBA00022833"/>
    </source>
</evidence>
<dbReference type="InterPro" id="IPR019787">
    <property type="entry name" value="Znf_PHD-finger"/>
</dbReference>
<feature type="domain" description="PHD-type" evidence="8">
    <location>
        <begin position="497"/>
        <end position="547"/>
    </location>
</feature>
<dbReference type="InterPro" id="IPR036987">
    <property type="entry name" value="SRA-YDG_sf"/>
</dbReference>
<dbReference type="InterPro" id="IPR013083">
    <property type="entry name" value="Znf_RING/FYVE/PHD"/>
</dbReference>
<evidence type="ECO:0000256" key="2">
    <source>
        <dbReference type="ARBA" id="ARBA00022771"/>
    </source>
</evidence>
<dbReference type="InterPro" id="IPR037151">
    <property type="entry name" value="AlkB-like_sf"/>
</dbReference>
<name>A0ABQ6NC19_9STRA</name>
<dbReference type="EMBL" id="BRYB01006612">
    <property type="protein sequence ID" value="GMI53128.1"/>
    <property type="molecule type" value="Genomic_DNA"/>
</dbReference>
<sequence length="930" mass="103904">MPGERRTACGVCEACSAVDCGQCTYCLDRPRFGGPNKLKQRYKWSQGYLEPRVHVLLSNSDTPHNGYSYHGVFMRSLPLKEVPAFDRACESYAKLYNLPNNRWNIGVDLICYRSGHDSVGWHSDDTHDETTVLAVVVESNGDRPVQVRPNKLIRPISEGDEEIELFVREGDAYELDEGCQKGYLHALPKRRDNPNRRMVAIFRHGVSKSVQFDSGEPKDYEEYFGHTPSIEEGKTYSRMYMFQTRAHNSDQRGVSGNMEEGSDAVVVARNDPSVREKDGLTWLRYTSARKQGGGALTTSFNLGKLVRVFRSSAVTTSLFSPPNPRIRKKSQHLAGEYRYDGLYRIVRCIDHEGEDTTAIPRSETETGGVMTMNTFFMERCGKENKLSNEELWDWVQETRSVPKELRTPIPFVDPMSDMEMRVCDFVPPVPTDDIYRALNDIVTTIEYRSAAPPPPAASWIERKTQLWRGHRAETRILRAQATTPFLPTSSHLPSETSTLCMVCKQDGDPETTLVCEGCDGEMCMSCLTPPLTEVPDCDWFCPECLPNRTENGCIAPISTLASRNLVANCLHDTISTLEQQHYQNAERKRAEQAPLKRRELEASAVAAVTSYLDVGKVKIGEIEAALGHRPRVEAEPEEWITYKSHVWRQRRLEKKMKFWAQAVLDGKASPGGVLVPPETEEREGLDEGERLTAADIDASLADLQALYARDNEGLERSRQEWQSQIPDILDGLRSAIQVPELEPTHYGDPSWIRCSDNKCRAWHKLARGVFAGRISPTWRCGMSTRQGLKVEDKEKQPTRKGALECSNCCKRYSLPGFLDSRDFEAGFVCKDNSWNFDVEDCLAGCQPAATGVEQWLECSACQKWRLLPVGCAFLDSSGSLLEGAVEDVDWCCASGCADGSSNVGAGGKRGAAEVSGRPRKPGGGRGGGGR</sequence>
<comment type="caution">
    <text evidence="10">The sequence shown here is derived from an EMBL/GenBank/DDBJ whole genome shotgun (WGS) entry which is preliminary data.</text>
</comment>
<dbReference type="SUPFAM" id="SSF88697">
    <property type="entry name" value="PUA domain-like"/>
    <property type="match status" value="1"/>
</dbReference>
<evidence type="ECO:0000256" key="6">
    <source>
        <dbReference type="PROSITE-ProRule" id="PRU00146"/>
    </source>
</evidence>
<keyword evidence="1" id="KW-0479">Metal-binding</keyword>
<dbReference type="SUPFAM" id="SSF51197">
    <property type="entry name" value="Clavaminate synthase-like"/>
    <property type="match status" value="1"/>
</dbReference>
<dbReference type="Pfam" id="PF02008">
    <property type="entry name" value="zf-CXXC"/>
    <property type="match status" value="1"/>
</dbReference>
<dbReference type="Proteomes" id="UP001165060">
    <property type="component" value="Unassembled WGS sequence"/>
</dbReference>
<keyword evidence="4" id="KW-0238">DNA-binding</keyword>
<evidence type="ECO:0008006" key="12">
    <source>
        <dbReference type="Google" id="ProtNLM"/>
    </source>
</evidence>
<evidence type="ECO:0000313" key="10">
    <source>
        <dbReference type="EMBL" id="GMI53128.1"/>
    </source>
</evidence>
<keyword evidence="11" id="KW-1185">Reference proteome</keyword>
<dbReference type="Gene3D" id="3.30.40.10">
    <property type="entry name" value="Zinc/RING finger domain, C3HC4 (zinc finger)"/>
    <property type="match status" value="1"/>
</dbReference>
<dbReference type="InterPro" id="IPR045134">
    <property type="entry name" value="UHRF1/2-like"/>
</dbReference>
<dbReference type="Pfam" id="PF00628">
    <property type="entry name" value="PHD"/>
    <property type="match status" value="1"/>
</dbReference>
<keyword evidence="3" id="KW-0862">Zinc</keyword>
<evidence type="ECO:0000256" key="5">
    <source>
        <dbReference type="ARBA" id="ARBA00023242"/>
    </source>
</evidence>
<dbReference type="Gene3D" id="2.30.280.10">
    <property type="entry name" value="SRA-YDG"/>
    <property type="match status" value="1"/>
</dbReference>
<reference evidence="10 11" key="1">
    <citation type="journal article" date="2023" name="Commun. Biol.">
        <title>Genome analysis of Parmales, the sister group of diatoms, reveals the evolutionary specialization of diatoms from phago-mixotrophs to photoautotrophs.</title>
        <authorList>
            <person name="Ban H."/>
            <person name="Sato S."/>
            <person name="Yoshikawa S."/>
            <person name="Yamada K."/>
            <person name="Nakamura Y."/>
            <person name="Ichinomiya M."/>
            <person name="Sato N."/>
            <person name="Blanc-Mathieu R."/>
            <person name="Endo H."/>
            <person name="Kuwata A."/>
            <person name="Ogata H."/>
        </authorList>
    </citation>
    <scope>NUCLEOTIDE SEQUENCE [LARGE SCALE GENOMIC DNA]</scope>
</reference>
<evidence type="ECO:0000259" key="9">
    <source>
        <dbReference type="PROSITE" id="PS51058"/>
    </source>
</evidence>
<dbReference type="Gene3D" id="2.60.120.590">
    <property type="entry name" value="Alpha-ketoglutarate-dependent dioxygenase AlkB-like"/>
    <property type="match status" value="1"/>
</dbReference>
<dbReference type="PROSITE" id="PS51058">
    <property type="entry name" value="ZF_CXXC"/>
    <property type="match status" value="1"/>
</dbReference>
<feature type="region of interest" description="Disordered" evidence="7">
    <location>
        <begin position="901"/>
        <end position="930"/>
    </location>
</feature>
<keyword evidence="5" id="KW-0539">Nucleus</keyword>
<gene>
    <name evidence="10" type="ORF">TeGR_g14802</name>
</gene>
<feature type="domain" description="CXXC-type" evidence="9">
    <location>
        <begin position="2"/>
        <end position="48"/>
    </location>
</feature>
<dbReference type="PANTHER" id="PTHR14140">
    <property type="entry name" value="E3 UBIQUITIN-PROTEIN LIGASE UHRF-RELATED"/>
    <property type="match status" value="1"/>
</dbReference>
<accession>A0ABQ6NC19</accession>
<dbReference type="PROSITE" id="PS50016">
    <property type="entry name" value="ZF_PHD_2"/>
    <property type="match status" value="1"/>
</dbReference>
<keyword evidence="2 6" id="KW-0863">Zinc-finger</keyword>
<evidence type="ECO:0000313" key="11">
    <source>
        <dbReference type="Proteomes" id="UP001165060"/>
    </source>
</evidence>
<evidence type="ECO:0000256" key="7">
    <source>
        <dbReference type="SAM" id="MobiDB-lite"/>
    </source>
</evidence>
<dbReference type="InterPro" id="IPR015947">
    <property type="entry name" value="PUA-like_sf"/>
</dbReference>